<organism evidence="1 2">
    <name type="scientific">Fusobacterium periodonticum D10</name>
    <dbReference type="NCBI Taxonomy" id="620833"/>
    <lineage>
        <taxon>Bacteria</taxon>
        <taxon>Fusobacteriati</taxon>
        <taxon>Fusobacteriota</taxon>
        <taxon>Fusobacteriia</taxon>
        <taxon>Fusobacteriales</taxon>
        <taxon>Fusobacteriaceae</taxon>
        <taxon>Fusobacterium</taxon>
    </lineage>
</organism>
<dbReference type="AlphaFoldDB" id="K1GLE8"/>
<evidence type="ECO:0000313" key="2">
    <source>
        <dbReference type="Proteomes" id="UP000005809"/>
    </source>
</evidence>
<dbReference type="HOGENOM" id="CLU_3420107_0_0_0"/>
<gene>
    <name evidence="1" type="ORF">FPOG_01876</name>
</gene>
<protein>
    <submittedName>
        <fullName evidence="1">Uncharacterized protein</fullName>
    </submittedName>
</protein>
<comment type="caution">
    <text evidence="1">The sequence shown here is derived from an EMBL/GenBank/DDBJ whole genome shotgun (WGS) entry which is preliminary data.</text>
</comment>
<sequence length="25" mass="3139">YDKNLLKLSIMLKKYKQYTYTLKKN</sequence>
<dbReference type="Proteomes" id="UP000005809">
    <property type="component" value="Unassembled WGS sequence"/>
</dbReference>
<proteinExistence type="predicted"/>
<evidence type="ECO:0000313" key="1">
    <source>
        <dbReference type="EMBL" id="EKA94125.1"/>
    </source>
</evidence>
<dbReference type="EMBL" id="ACIF01000106">
    <property type="protein sequence ID" value="EKA94125.1"/>
    <property type="molecule type" value="Genomic_DNA"/>
</dbReference>
<accession>K1GLE8</accession>
<feature type="non-terminal residue" evidence="1">
    <location>
        <position position="1"/>
    </location>
</feature>
<reference evidence="1 2" key="1">
    <citation type="submission" date="2012-05" db="EMBL/GenBank/DDBJ databases">
        <title>The Genome Sequence of Fusobacterium periodontium Oral Taxon 201 Strain D10.</title>
        <authorList>
            <consortium name="The Broad Institute Genome Sequencing Platform"/>
            <consortium name="The Broad Institute Genome Sequencing Center for Infectious Disease"/>
            <person name="Earl A."/>
            <person name="Ward D."/>
            <person name="Feldgarden M."/>
            <person name="Gevers D."/>
            <person name="Strauss J."/>
            <person name="Sibley C."/>
            <person name="White A."/>
            <person name="Ambrose C.E."/>
            <person name="Allen-Vercoe E."/>
            <person name="Walker B."/>
            <person name="Young S.K."/>
            <person name="Zeng Q."/>
            <person name="Gargeya S."/>
            <person name="Fitzgerald M."/>
            <person name="Haas B."/>
            <person name="Abouelleil A."/>
            <person name="Alvarado L."/>
            <person name="Arachchi H.M."/>
            <person name="Berlin A.M."/>
            <person name="Chapman S.B."/>
            <person name="Goldberg J."/>
            <person name="Griggs A."/>
            <person name="Gujja S."/>
            <person name="Hansen M."/>
            <person name="Howarth C."/>
            <person name="Imamovic A."/>
            <person name="Larimer J."/>
            <person name="McCowan C."/>
            <person name="Montmayeur A."/>
            <person name="Murphy C."/>
            <person name="Neiman D."/>
            <person name="Pearson M."/>
            <person name="Priest M."/>
            <person name="Roberts A."/>
            <person name="Saif S."/>
            <person name="Shea T."/>
            <person name="Sisk P."/>
            <person name="Sykes S."/>
            <person name="Wortman J."/>
            <person name="Nusbaum C."/>
            <person name="Birren B."/>
        </authorList>
    </citation>
    <scope>NUCLEOTIDE SEQUENCE [LARGE SCALE GENOMIC DNA]</scope>
    <source>
        <strain evidence="1 2">D10</strain>
    </source>
</reference>
<name>K1GLE8_9FUSO</name>